<keyword evidence="2" id="KW-0732">Signal</keyword>
<gene>
    <name evidence="3" type="ORF">ONB1V03_LOCUS3621</name>
</gene>
<protein>
    <submittedName>
        <fullName evidence="3">Uncharacterized protein</fullName>
    </submittedName>
</protein>
<sequence>MNIYLTIVVVLCAVGASLAITEAPVLKTRELNHIKGGDRETEFECTYKLDTGETFKELTVKKQGKDASTWNTVFTHTGETDATSGKVDGEIAEGEITIPDKKKNVFRVKKATKVDGVYKCNVDPVTGSGKEVQATVKALRETVEFKIHEKDAKDNSLDFKADQQLDASLEYELADGDGVFIKAEFKKDEAVYLTLTAGSGTDADKIAKADQKDKGVKEGDVVDAKRDKDKKLITYSIKNAYKETGGKFKAVFYYKLKAADADPALQFDSNEVDLKYTGAAATTMLSFASISTLLLALVAVRSNL</sequence>
<feature type="chain" id="PRO_5036211221" evidence="2">
    <location>
        <begin position="20"/>
        <end position="304"/>
    </location>
</feature>
<evidence type="ECO:0000256" key="1">
    <source>
        <dbReference type="SAM" id="Phobius"/>
    </source>
</evidence>
<dbReference type="EMBL" id="CAJPVJ010001106">
    <property type="protein sequence ID" value="CAG2164061.1"/>
    <property type="molecule type" value="Genomic_DNA"/>
</dbReference>
<dbReference type="EMBL" id="OC915931">
    <property type="protein sequence ID" value="CAD7642488.1"/>
    <property type="molecule type" value="Genomic_DNA"/>
</dbReference>
<dbReference type="AlphaFoldDB" id="A0A7R9LIR1"/>
<keyword evidence="4" id="KW-1185">Reference proteome</keyword>
<evidence type="ECO:0000313" key="3">
    <source>
        <dbReference type="EMBL" id="CAD7642488.1"/>
    </source>
</evidence>
<accession>A0A7R9LIR1</accession>
<reference evidence="3" key="1">
    <citation type="submission" date="2020-11" db="EMBL/GenBank/DDBJ databases">
        <authorList>
            <person name="Tran Van P."/>
        </authorList>
    </citation>
    <scope>NUCLEOTIDE SEQUENCE</scope>
</reference>
<evidence type="ECO:0000256" key="2">
    <source>
        <dbReference type="SAM" id="SignalP"/>
    </source>
</evidence>
<proteinExistence type="predicted"/>
<evidence type="ECO:0000313" key="4">
    <source>
        <dbReference type="Proteomes" id="UP000728032"/>
    </source>
</evidence>
<name>A0A7R9LIR1_9ACAR</name>
<feature type="transmembrane region" description="Helical" evidence="1">
    <location>
        <begin position="276"/>
        <end position="300"/>
    </location>
</feature>
<keyword evidence="1" id="KW-0472">Membrane</keyword>
<keyword evidence="1" id="KW-1133">Transmembrane helix</keyword>
<dbReference type="Proteomes" id="UP000728032">
    <property type="component" value="Unassembled WGS sequence"/>
</dbReference>
<feature type="signal peptide" evidence="2">
    <location>
        <begin position="1"/>
        <end position="19"/>
    </location>
</feature>
<keyword evidence="1" id="KW-0812">Transmembrane</keyword>
<organism evidence="3">
    <name type="scientific">Oppiella nova</name>
    <dbReference type="NCBI Taxonomy" id="334625"/>
    <lineage>
        <taxon>Eukaryota</taxon>
        <taxon>Metazoa</taxon>
        <taxon>Ecdysozoa</taxon>
        <taxon>Arthropoda</taxon>
        <taxon>Chelicerata</taxon>
        <taxon>Arachnida</taxon>
        <taxon>Acari</taxon>
        <taxon>Acariformes</taxon>
        <taxon>Sarcoptiformes</taxon>
        <taxon>Oribatida</taxon>
        <taxon>Brachypylina</taxon>
        <taxon>Oppioidea</taxon>
        <taxon>Oppiidae</taxon>
        <taxon>Oppiella</taxon>
    </lineage>
</organism>